<evidence type="ECO:0000313" key="5">
    <source>
        <dbReference type="EMBL" id="MFC4654186.1"/>
    </source>
</evidence>
<name>A0ABV9JI90_9GAMM</name>
<organism evidence="5 6">
    <name type="scientific">Rheinheimera marina</name>
    <dbReference type="NCBI Taxonomy" id="1774958"/>
    <lineage>
        <taxon>Bacteria</taxon>
        <taxon>Pseudomonadati</taxon>
        <taxon>Pseudomonadota</taxon>
        <taxon>Gammaproteobacteria</taxon>
        <taxon>Chromatiales</taxon>
        <taxon>Chromatiaceae</taxon>
        <taxon>Rheinheimera</taxon>
    </lineage>
</organism>
<dbReference type="InterPro" id="IPR036249">
    <property type="entry name" value="Thioredoxin-like_sf"/>
</dbReference>
<gene>
    <name evidence="5" type="ORF">ACFO3I_04005</name>
</gene>
<comment type="similarity">
    <text evidence="3">Belongs to the peroxiredoxin family. Prx5 subfamily.</text>
</comment>
<evidence type="ECO:0000256" key="3">
    <source>
        <dbReference type="RuleBase" id="RU366011"/>
    </source>
</evidence>
<comment type="caution">
    <text evidence="5">The sequence shown here is derived from an EMBL/GenBank/DDBJ whole genome shotgun (WGS) entry which is preliminary data.</text>
</comment>
<keyword evidence="3" id="KW-0676">Redox-active center</keyword>
<dbReference type="Pfam" id="PF08534">
    <property type="entry name" value="Redoxin"/>
    <property type="match status" value="1"/>
</dbReference>
<dbReference type="InterPro" id="IPR013766">
    <property type="entry name" value="Thioredoxin_domain"/>
</dbReference>
<dbReference type="Proteomes" id="UP001595962">
    <property type="component" value="Unassembled WGS sequence"/>
</dbReference>
<comment type="function">
    <text evidence="3">Thiol-specific peroxidase that catalyzes the reduction of hydrogen peroxide and organic hydroperoxides to water and alcohols, respectively. Plays a role in cell protection against oxidative stress by detoxifying peroxides.</text>
</comment>
<keyword evidence="1 3" id="KW-0575">Peroxidase</keyword>
<dbReference type="InterPro" id="IPR013740">
    <property type="entry name" value="Redoxin"/>
</dbReference>
<dbReference type="InterPro" id="IPR037944">
    <property type="entry name" value="PRX5-like"/>
</dbReference>
<comment type="catalytic activity">
    <reaction evidence="3">
        <text>a hydroperoxide + 2 glutathione = an alcohol + glutathione disulfide + H2O</text>
        <dbReference type="Rhea" id="RHEA:62632"/>
        <dbReference type="ChEBI" id="CHEBI:15377"/>
        <dbReference type="ChEBI" id="CHEBI:30879"/>
        <dbReference type="ChEBI" id="CHEBI:35924"/>
        <dbReference type="ChEBI" id="CHEBI:57925"/>
        <dbReference type="ChEBI" id="CHEBI:58297"/>
        <dbReference type="EC" id="1.11.1.27"/>
    </reaction>
</comment>
<dbReference type="SUPFAM" id="SSF52833">
    <property type="entry name" value="Thioredoxin-like"/>
    <property type="match status" value="1"/>
</dbReference>
<dbReference type="CDD" id="cd03013">
    <property type="entry name" value="PRX5_like"/>
    <property type="match status" value="1"/>
</dbReference>
<dbReference type="PANTHER" id="PTHR10430">
    <property type="entry name" value="PEROXIREDOXIN"/>
    <property type="match status" value="1"/>
</dbReference>
<feature type="domain" description="Thioredoxin" evidence="4">
    <location>
        <begin position="2"/>
        <end position="157"/>
    </location>
</feature>
<protein>
    <recommendedName>
        <fullName evidence="3">Glutathione-dependent peroxiredoxin</fullName>
        <ecNumber evidence="3">1.11.1.27</ecNumber>
    </recommendedName>
</protein>
<dbReference type="Gene3D" id="3.40.30.10">
    <property type="entry name" value="Glutaredoxin"/>
    <property type="match status" value="1"/>
</dbReference>
<dbReference type="PANTHER" id="PTHR10430:SF16">
    <property type="entry name" value="PEROXIREDOXIN-5, MITOCHONDRIAL"/>
    <property type="match status" value="1"/>
</dbReference>
<sequence>MIQLGEQLPEVQFQRLTDNGVVTQTTAELFKGEKVVLFAVPGAFTPTCSAAHLPGVVELQQKFYDKGVDRIICLSVNDAYVMDAWGKAHNAGDILMLADGAGKFSQAIGLAADTGDFGGLRSRRYAMLVDDGVVKQLQVDEPKQFEVSKAEVMLALL</sequence>
<evidence type="ECO:0000259" key="4">
    <source>
        <dbReference type="PROSITE" id="PS51352"/>
    </source>
</evidence>
<dbReference type="EMBL" id="JBHSGB010000004">
    <property type="protein sequence ID" value="MFC4654186.1"/>
    <property type="molecule type" value="Genomic_DNA"/>
</dbReference>
<proteinExistence type="inferred from homology"/>
<keyword evidence="3" id="KW-0049">Antioxidant</keyword>
<reference evidence="6" key="1">
    <citation type="journal article" date="2019" name="Int. J. Syst. Evol. Microbiol.">
        <title>The Global Catalogue of Microorganisms (GCM) 10K type strain sequencing project: providing services to taxonomists for standard genome sequencing and annotation.</title>
        <authorList>
            <consortium name="The Broad Institute Genomics Platform"/>
            <consortium name="The Broad Institute Genome Sequencing Center for Infectious Disease"/>
            <person name="Wu L."/>
            <person name="Ma J."/>
        </authorList>
    </citation>
    <scope>NUCLEOTIDE SEQUENCE [LARGE SCALE GENOMIC DNA]</scope>
    <source>
        <strain evidence="6">DT28</strain>
    </source>
</reference>
<evidence type="ECO:0000256" key="1">
    <source>
        <dbReference type="ARBA" id="ARBA00022559"/>
    </source>
</evidence>
<evidence type="ECO:0000256" key="2">
    <source>
        <dbReference type="ARBA" id="ARBA00023002"/>
    </source>
</evidence>
<keyword evidence="2 3" id="KW-0560">Oxidoreductase</keyword>
<dbReference type="EC" id="1.11.1.27" evidence="3"/>
<evidence type="ECO:0000313" key="6">
    <source>
        <dbReference type="Proteomes" id="UP001595962"/>
    </source>
</evidence>
<dbReference type="RefSeq" id="WP_377331955.1">
    <property type="nucleotide sequence ID" value="NZ_JBHSGB010000004.1"/>
</dbReference>
<dbReference type="PROSITE" id="PS51352">
    <property type="entry name" value="THIOREDOXIN_2"/>
    <property type="match status" value="1"/>
</dbReference>
<accession>A0ABV9JI90</accession>
<keyword evidence="6" id="KW-1185">Reference proteome</keyword>